<feature type="transmembrane region" description="Helical" evidence="1">
    <location>
        <begin position="1160"/>
        <end position="1181"/>
    </location>
</feature>
<accession>A0A8J6H8W3</accession>
<feature type="transmembrane region" description="Helical" evidence="1">
    <location>
        <begin position="1201"/>
        <end position="1219"/>
    </location>
</feature>
<comment type="caution">
    <text evidence="4">The sequence shown here is derived from an EMBL/GenBank/DDBJ whole genome shotgun (WGS) entry which is preliminary data.</text>
</comment>
<dbReference type="Pfam" id="PF01757">
    <property type="entry name" value="Acyl_transf_3"/>
    <property type="match status" value="2"/>
</dbReference>
<feature type="transmembrane region" description="Helical" evidence="1">
    <location>
        <begin position="1028"/>
        <end position="1051"/>
    </location>
</feature>
<feature type="transmembrane region" description="Helical" evidence="1">
    <location>
        <begin position="1231"/>
        <end position="1257"/>
    </location>
</feature>
<protein>
    <recommendedName>
        <fullName evidence="3">Nose resistant-to-fluoxetine protein N-terminal domain-containing protein</fullName>
    </recommendedName>
</protein>
<feature type="transmembrane region" description="Helical" evidence="1">
    <location>
        <begin position="342"/>
        <end position="369"/>
    </location>
</feature>
<gene>
    <name evidence="4" type="ORF">GEV33_012627</name>
</gene>
<name>A0A8J6H8W3_TENMO</name>
<keyword evidence="1" id="KW-1133">Transmembrane helix</keyword>
<keyword evidence="1" id="KW-0472">Membrane</keyword>
<feature type="transmembrane region" description="Helical" evidence="1">
    <location>
        <begin position="1277"/>
        <end position="1300"/>
    </location>
</feature>
<evidence type="ECO:0000313" key="5">
    <source>
        <dbReference type="Proteomes" id="UP000719412"/>
    </source>
</evidence>
<reference evidence="4" key="1">
    <citation type="journal article" date="2020" name="J Insects Food Feed">
        <title>The yellow mealworm (Tenebrio molitor) genome: a resource for the emerging insects as food and feed industry.</title>
        <authorList>
            <person name="Eriksson T."/>
            <person name="Andere A."/>
            <person name="Kelstrup H."/>
            <person name="Emery V."/>
            <person name="Picard C."/>
        </authorList>
    </citation>
    <scope>NUCLEOTIDE SEQUENCE</scope>
    <source>
        <strain evidence="4">Stoneville</strain>
        <tissue evidence="4">Whole head</tissue>
    </source>
</reference>
<reference evidence="4" key="2">
    <citation type="submission" date="2021-08" db="EMBL/GenBank/DDBJ databases">
        <authorList>
            <person name="Eriksson T."/>
        </authorList>
    </citation>
    <scope>NUCLEOTIDE SEQUENCE</scope>
    <source>
        <strain evidence="4">Stoneville</strain>
        <tissue evidence="4">Whole head</tissue>
    </source>
</reference>
<feature type="transmembrane region" description="Helical" evidence="1">
    <location>
        <begin position="1071"/>
        <end position="1089"/>
    </location>
</feature>
<evidence type="ECO:0000313" key="4">
    <source>
        <dbReference type="EMBL" id="KAH0810163.1"/>
    </source>
</evidence>
<dbReference type="SMART" id="SM00703">
    <property type="entry name" value="NRF"/>
    <property type="match status" value="2"/>
</dbReference>
<dbReference type="InterPro" id="IPR006621">
    <property type="entry name" value="Nose-resist-to-fluoxetine_N"/>
</dbReference>
<feature type="transmembrane region" description="Helical" evidence="1">
    <location>
        <begin position="444"/>
        <end position="468"/>
    </location>
</feature>
<dbReference type="GO" id="GO:0016747">
    <property type="term" value="F:acyltransferase activity, transferring groups other than amino-acyl groups"/>
    <property type="evidence" value="ECO:0007669"/>
    <property type="project" value="InterPro"/>
</dbReference>
<dbReference type="PANTHER" id="PTHR11161">
    <property type="entry name" value="O-ACYLTRANSFERASE"/>
    <property type="match status" value="1"/>
</dbReference>
<feature type="transmembrane region" description="Helical" evidence="1">
    <location>
        <begin position="488"/>
        <end position="506"/>
    </location>
</feature>
<feature type="domain" description="Nose resistant-to-fluoxetine protein N-terminal" evidence="3">
    <location>
        <begin position="758"/>
        <end position="920"/>
    </location>
</feature>
<organism evidence="4 5">
    <name type="scientific">Tenebrio molitor</name>
    <name type="common">Yellow mealworm beetle</name>
    <dbReference type="NCBI Taxonomy" id="7067"/>
    <lineage>
        <taxon>Eukaryota</taxon>
        <taxon>Metazoa</taxon>
        <taxon>Ecdysozoa</taxon>
        <taxon>Arthropoda</taxon>
        <taxon>Hexapoda</taxon>
        <taxon>Insecta</taxon>
        <taxon>Pterygota</taxon>
        <taxon>Neoptera</taxon>
        <taxon>Endopterygota</taxon>
        <taxon>Coleoptera</taxon>
        <taxon>Polyphaga</taxon>
        <taxon>Cucujiformia</taxon>
        <taxon>Tenebrionidae</taxon>
        <taxon>Tenebrio</taxon>
    </lineage>
</organism>
<feature type="signal peptide" evidence="2">
    <location>
        <begin position="1"/>
        <end position="29"/>
    </location>
</feature>
<evidence type="ECO:0000256" key="2">
    <source>
        <dbReference type="SAM" id="SignalP"/>
    </source>
</evidence>
<feature type="transmembrane region" description="Helical" evidence="1">
    <location>
        <begin position="648"/>
        <end position="673"/>
    </location>
</feature>
<keyword evidence="2" id="KW-0732">Signal</keyword>
<feature type="transmembrane region" description="Helical" evidence="1">
    <location>
        <begin position="1312"/>
        <end position="1330"/>
    </location>
</feature>
<dbReference type="InterPro" id="IPR002656">
    <property type="entry name" value="Acyl_transf_3_dom"/>
</dbReference>
<dbReference type="PANTHER" id="PTHR11161:SF0">
    <property type="entry name" value="O-ACYLTRANSFERASE LIKE PROTEIN"/>
    <property type="match status" value="1"/>
</dbReference>
<evidence type="ECO:0000259" key="3">
    <source>
        <dbReference type="SMART" id="SM00703"/>
    </source>
</evidence>
<feature type="transmembrane region" description="Helical" evidence="1">
    <location>
        <begin position="577"/>
        <end position="598"/>
    </location>
</feature>
<feature type="transmembrane region" description="Helical" evidence="1">
    <location>
        <begin position="1134"/>
        <end position="1153"/>
    </location>
</feature>
<evidence type="ECO:0000256" key="1">
    <source>
        <dbReference type="SAM" id="Phobius"/>
    </source>
</evidence>
<feature type="domain" description="Nose resistant-to-fluoxetine protein N-terminal" evidence="3">
    <location>
        <begin position="204"/>
        <end position="337"/>
    </location>
</feature>
<feature type="transmembrane region" description="Helical" evidence="1">
    <location>
        <begin position="1350"/>
        <end position="1371"/>
    </location>
</feature>
<sequence length="1398" mass="156348">MLILVPIRSALGSWWRLFVLSLPLPPTDSLVILMKRIATPKIDTEYCGQARSAPLCIRKVPEVSPHHHIVVRLIAQIRRMLGSGKPQQPAPLREGMKDVSSLRRMTDIVAKRLARHFAVGDLPPHHQRQEVALALVTQLLPFYRHPGGLELEAKQMHRVRKERMALMPDEDFEGDFLEVQENSPGIANAAIYNEFVDEIINPNELFSRIRSSLGDSEEANDAAKKMFDASTKIPNGVLAGNFFDLGNFDECYGITYGQIYGKYCLGTLPVESVPQKYSKIFTHNMTQQTKPRLTGLGESYAGFHFAACVPSNWSATDIPGFLTYTEDFCYSKATKPELSTGAVVVIVVFALFLTLIVASTLFDIVLHYAKWKNPHELFVAFSFLSNGRKIFHSTKNPDQLLCLNGIKAISMMWVVIGHEYSDIMNAPLSNYFDMQKWQKNPGNMFVAGATVSVDTFLLVGGLVTVYTYLKATSKGVKFNLFLFYLHRYLRLTPALAVMSLIHLYLINHFGNGPLWKIIDLTLAQPCREAWWSTFLYITNYVQRGDCLPQSWYLSIDMQLFILSPIVLIPLSKTPKIGLGMLGVLTIAGVITPFVVGYVEHIGSMFTDANFAPLYYTQTYTRFGPYVIGMVLGYFIHKIKQSGLKLQPLSVCLLWLVCMAGLVACVFAGHSLLISQEEDRWGNALYLAFNRQSWAVALSGVILLCVAGYGGPVDAFLSLPVFQFLTKLSYSMYLVHVSVIVVRHAAMKNTFKFSDVAVVISCTQLTPIFRAIINEVISPDKIAAKVSSTLGDSDEASMAALQMFDASTKFPNGLVVGNFFDLGNFDECLAIKYENLYGKYCLGTLPLSSLNITSAAILADKFSIPRQPFAMHPQPRLVSLGEDYTGFHFAACVPSNWSAADIPGSLIYTEDFCYSKATERELSAGAIATIVILAVILAIMVASTLFDIFLFYTNRASPHELLVSFSVLSNGRKIFQASKNPDQLLCLNGIKAISMMWVIIGHEYSLVINSAVSNLPDAKEWENEAVNMFIVGATVSVDTFFVVGGLVTVYTYLKSMAKGVKFNVLLFYLHRYLRLTPALAIMALIHLYLINHFGDGPLWKVVDFTLVQTCQRGWWSTFLYITNYVKHDQCLPQTWYLSVDMQLFVLAPIVLIPLSRWPKIGLGLLGVLTVAGVIAPFSIGYAKNLGNMLSDPNYMSEYYTQTYARFGPYVIGMILGYFLYKIKQAEMRLRLPPIVVCALWLVCLTGLAACVWAGHPLVAAEEPDRWGNSMYLAFNRQSWSVALCGVILLCVSGYGGPVDAFLSLPIFQFLTKLSYSMYLVHYSVITVRYAVVRNIIKFSDIALMHSFWGDFIFTLVLSLVLCLSFESPVIILEKHLIESMQSLFERRKPKEDLEKKPEV</sequence>
<feature type="chain" id="PRO_5035276162" description="Nose resistant-to-fluoxetine protein N-terminal domain-containing protein" evidence="2">
    <location>
        <begin position="30"/>
        <end position="1398"/>
    </location>
</feature>
<dbReference type="Pfam" id="PF20146">
    <property type="entry name" value="NRF"/>
    <property type="match status" value="2"/>
</dbReference>
<keyword evidence="1" id="KW-0812">Transmembrane</keyword>
<feature type="transmembrane region" description="Helical" evidence="1">
    <location>
        <begin position="618"/>
        <end position="636"/>
    </location>
</feature>
<dbReference type="InterPro" id="IPR052728">
    <property type="entry name" value="O2_lipid_transport_reg"/>
</dbReference>
<dbReference type="EMBL" id="JABDTM020027682">
    <property type="protein sequence ID" value="KAH0810163.1"/>
    <property type="molecule type" value="Genomic_DNA"/>
</dbReference>
<proteinExistence type="predicted"/>
<keyword evidence="5" id="KW-1185">Reference proteome</keyword>
<dbReference type="Proteomes" id="UP000719412">
    <property type="component" value="Unassembled WGS sequence"/>
</dbReference>
<feature type="transmembrane region" description="Helical" evidence="1">
    <location>
        <begin position="925"/>
        <end position="951"/>
    </location>
</feature>
<feature type="transmembrane region" description="Helical" evidence="1">
    <location>
        <begin position="693"/>
        <end position="721"/>
    </location>
</feature>